<evidence type="ECO:0000256" key="6">
    <source>
        <dbReference type="SAM" id="Phobius"/>
    </source>
</evidence>
<dbReference type="InterPro" id="IPR005829">
    <property type="entry name" value="Sugar_transporter_CS"/>
</dbReference>
<keyword evidence="4 6" id="KW-0472">Membrane</keyword>
<dbReference type="Proteomes" id="UP000324241">
    <property type="component" value="Unassembled WGS sequence"/>
</dbReference>
<comment type="caution">
    <text evidence="8">The sequence shown here is derived from an EMBL/GenBank/DDBJ whole genome shotgun (WGS) entry which is preliminary data.</text>
</comment>
<keyword evidence="2 6" id="KW-0812">Transmembrane</keyword>
<organism evidence="8 9">
    <name type="scientific">Aspergillus tanneri</name>
    <dbReference type="NCBI Taxonomy" id="1220188"/>
    <lineage>
        <taxon>Eukaryota</taxon>
        <taxon>Fungi</taxon>
        <taxon>Dikarya</taxon>
        <taxon>Ascomycota</taxon>
        <taxon>Pezizomycotina</taxon>
        <taxon>Eurotiomycetes</taxon>
        <taxon>Eurotiomycetidae</taxon>
        <taxon>Eurotiales</taxon>
        <taxon>Aspergillaceae</taxon>
        <taxon>Aspergillus</taxon>
        <taxon>Aspergillus subgen. Circumdati</taxon>
    </lineage>
</organism>
<dbReference type="PROSITE" id="PS50850">
    <property type="entry name" value="MFS"/>
    <property type="match status" value="1"/>
</dbReference>
<feature type="transmembrane region" description="Helical" evidence="6">
    <location>
        <begin position="466"/>
        <end position="486"/>
    </location>
</feature>
<feature type="transmembrane region" description="Helical" evidence="6">
    <location>
        <begin position="368"/>
        <end position="387"/>
    </location>
</feature>
<dbReference type="InterPro" id="IPR020846">
    <property type="entry name" value="MFS_dom"/>
</dbReference>
<dbReference type="InterPro" id="IPR011701">
    <property type="entry name" value="MFS"/>
</dbReference>
<dbReference type="PROSITE" id="PS00216">
    <property type="entry name" value="SUGAR_TRANSPORT_1"/>
    <property type="match status" value="1"/>
</dbReference>
<dbReference type="RefSeq" id="XP_033424697.1">
    <property type="nucleotide sequence ID" value="XM_033571382.1"/>
</dbReference>
<evidence type="ECO:0000313" key="8">
    <source>
        <dbReference type="EMBL" id="KAA8645336.1"/>
    </source>
</evidence>
<accession>A0A5M9MHP5</accession>
<dbReference type="GO" id="GO:0042908">
    <property type="term" value="P:xenobiotic transport"/>
    <property type="evidence" value="ECO:0007669"/>
    <property type="project" value="UniProtKB-ARBA"/>
</dbReference>
<feature type="transmembrane region" description="Helical" evidence="6">
    <location>
        <begin position="393"/>
        <end position="416"/>
    </location>
</feature>
<dbReference type="EMBL" id="QUQM01000007">
    <property type="protein sequence ID" value="KAA8645336.1"/>
    <property type="molecule type" value="Genomic_DNA"/>
</dbReference>
<evidence type="ECO:0000256" key="1">
    <source>
        <dbReference type="ARBA" id="ARBA00004141"/>
    </source>
</evidence>
<evidence type="ECO:0000256" key="4">
    <source>
        <dbReference type="ARBA" id="ARBA00023136"/>
    </source>
</evidence>
<dbReference type="GeneID" id="54329457"/>
<feature type="region of interest" description="Disordered" evidence="5">
    <location>
        <begin position="1"/>
        <end position="29"/>
    </location>
</feature>
<dbReference type="GO" id="GO:0140115">
    <property type="term" value="P:export across plasma membrane"/>
    <property type="evidence" value="ECO:0007669"/>
    <property type="project" value="UniProtKB-ARBA"/>
</dbReference>
<feature type="transmembrane region" description="Helical" evidence="6">
    <location>
        <begin position="327"/>
        <end position="347"/>
    </location>
</feature>
<dbReference type="CDD" id="cd17323">
    <property type="entry name" value="MFS_Tpo1_MDR_like"/>
    <property type="match status" value="1"/>
</dbReference>
<proteinExistence type="predicted"/>
<dbReference type="OrthoDB" id="6770063at2759"/>
<feature type="transmembrane region" description="Helical" evidence="6">
    <location>
        <begin position="437"/>
        <end position="454"/>
    </location>
</feature>
<feature type="transmembrane region" description="Helical" evidence="6">
    <location>
        <begin position="280"/>
        <end position="307"/>
    </location>
</feature>
<evidence type="ECO:0000256" key="3">
    <source>
        <dbReference type="ARBA" id="ARBA00022989"/>
    </source>
</evidence>
<feature type="domain" description="Major facilitator superfamily (MFS) profile" evidence="7">
    <location>
        <begin position="58"/>
        <end position="489"/>
    </location>
</feature>
<dbReference type="AlphaFoldDB" id="A0A5M9MHP5"/>
<feature type="transmembrane region" description="Helical" evidence="6">
    <location>
        <begin position="212"/>
        <end position="232"/>
    </location>
</feature>
<feature type="transmembrane region" description="Helical" evidence="6">
    <location>
        <begin position="149"/>
        <end position="169"/>
    </location>
</feature>
<evidence type="ECO:0000256" key="5">
    <source>
        <dbReference type="SAM" id="MobiDB-lite"/>
    </source>
</evidence>
<dbReference type="VEuPathDB" id="FungiDB:EYZ11_009512"/>
<comment type="subcellular location">
    <subcellularLocation>
        <location evidence="1">Membrane</location>
        <topology evidence="1">Multi-pass membrane protein</topology>
    </subcellularLocation>
</comment>
<dbReference type="PANTHER" id="PTHR23502">
    <property type="entry name" value="MAJOR FACILITATOR SUPERFAMILY"/>
    <property type="match status" value="1"/>
</dbReference>
<feature type="transmembrane region" description="Helical" evidence="6">
    <location>
        <begin position="181"/>
        <end position="200"/>
    </location>
</feature>
<dbReference type="SUPFAM" id="SSF103473">
    <property type="entry name" value="MFS general substrate transporter"/>
    <property type="match status" value="1"/>
</dbReference>
<evidence type="ECO:0000313" key="9">
    <source>
        <dbReference type="Proteomes" id="UP000324241"/>
    </source>
</evidence>
<feature type="transmembrane region" description="Helical" evidence="6">
    <location>
        <begin position="123"/>
        <end position="143"/>
    </location>
</feature>
<dbReference type="GO" id="GO:0022857">
    <property type="term" value="F:transmembrane transporter activity"/>
    <property type="evidence" value="ECO:0007669"/>
    <property type="project" value="InterPro"/>
</dbReference>
<dbReference type="Gene3D" id="1.20.1250.20">
    <property type="entry name" value="MFS general substrate transporter like domains"/>
    <property type="match status" value="1"/>
</dbReference>
<dbReference type="InterPro" id="IPR036259">
    <property type="entry name" value="MFS_trans_sf"/>
</dbReference>
<dbReference type="GO" id="GO:0016020">
    <property type="term" value="C:membrane"/>
    <property type="evidence" value="ECO:0007669"/>
    <property type="project" value="UniProtKB-SubCell"/>
</dbReference>
<evidence type="ECO:0000256" key="2">
    <source>
        <dbReference type="ARBA" id="ARBA00022692"/>
    </source>
</evidence>
<sequence length="496" mass="55307">MKDDIETAAPIAEETKTEETTQETEVDSNQQDEFLVTWNGLDDPENPLNWSMPWKWGITMITSFGGLVTLMSGGMLAPALEAISEDLHSSPETTNMLLSIFVLAFAFGPMVLAPLSEVYGRRVVWIVASAWYVLWNTVCGFAHNRGLMLAGRILSGLGASAEFAVSIPVLGDCWRPEERGYSFSIANFIPLLGPALGPILGGVITNSVGWRWLFWVLSIFDGCLAISALWLFPESYERVLLHWRARKLRKATGRPYHTKWDDVLSQSLPRKLKWAICRPIWMLATQPILQVVSIFFAYNFGILYLVITEFATVYIVRYHQSVSVSGLHYISLVIGSTIGAQVGARVTDKLWAYLKRRAGGQTAPEYRVPLLLPGLFFIPAGLFLYGWSAERVLPWIAVDIGAAMFNLGMIMTTQAFQQYVMEAFEGHMASASAASQFMRSIFAFCFPLFAPALYKHLGQGWGNSMLAFLFLGIGVPAPFLLWLYGARLRAKGRQLL</sequence>
<feature type="transmembrane region" description="Helical" evidence="6">
    <location>
        <begin position="96"/>
        <end position="116"/>
    </location>
</feature>
<reference evidence="8 9" key="1">
    <citation type="submission" date="2019-08" db="EMBL/GenBank/DDBJ databases">
        <title>The genome sequence of a newly discovered highly antifungal drug resistant Aspergillus species, Aspergillus tanneri NIH 1004.</title>
        <authorList>
            <person name="Mounaud S."/>
            <person name="Singh I."/>
            <person name="Joardar V."/>
            <person name="Pakala S."/>
            <person name="Pakala S."/>
            <person name="Venepally P."/>
            <person name="Chung J.K."/>
            <person name="Losada L."/>
            <person name="Nierman W.C."/>
        </authorList>
    </citation>
    <scope>NUCLEOTIDE SEQUENCE [LARGE SCALE GENOMIC DNA]</scope>
    <source>
        <strain evidence="8 9">NIH1004</strain>
    </source>
</reference>
<protein>
    <recommendedName>
        <fullName evidence="7">Major facilitator superfamily (MFS) profile domain-containing protein</fullName>
    </recommendedName>
</protein>
<feature type="transmembrane region" description="Helical" evidence="6">
    <location>
        <begin position="56"/>
        <end position="76"/>
    </location>
</feature>
<dbReference type="Pfam" id="PF07690">
    <property type="entry name" value="MFS_1"/>
    <property type="match status" value="1"/>
</dbReference>
<keyword evidence="3 6" id="KW-1133">Transmembrane helix</keyword>
<evidence type="ECO:0000259" key="7">
    <source>
        <dbReference type="PROSITE" id="PS50850"/>
    </source>
</evidence>
<dbReference type="PANTHER" id="PTHR23502:SF60">
    <property type="entry name" value="MAJOR FACILITATOR SUPERFAMILY (MFS) PROFILE DOMAIN-CONTAINING PROTEIN-RELATED"/>
    <property type="match status" value="1"/>
</dbReference>
<name>A0A5M9MHP5_9EURO</name>
<gene>
    <name evidence="8" type="ORF">ATNIH1004_006755</name>
</gene>